<proteinExistence type="predicted"/>
<dbReference type="Proteomes" id="UP001305414">
    <property type="component" value="Unassembled WGS sequence"/>
</dbReference>
<keyword evidence="2" id="KW-1185">Reference proteome</keyword>
<name>A0AAN7V2S5_9PEZI</name>
<evidence type="ECO:0000313" key="2">
    <source>
        <dbReference type="Proteomes" id="UP001305414"/>
    </source>
</evidence>
<reference evidence="1 2" key="1">
    <citation type="submission" date="2023-10" db="EMBL/GenBank/DDBJ databases">
        <title>Draft genome sequence of Xylaria bambusicola isolate GMP-LS, the root and basal stem rot pathogen of sugarcane in Indonesia.</title>
        <authorList>
            <person name="Selvaraj P."/>
            <person name="Muralishankar V."/>
            <person name="Muruganantham S."/>
            <person name="Sp S."/>
            <person name="Haryani S."/>
            <person name="Lau K.J.X."/>
            <person name="Naqvi N.I."/>
        </authorList>
    </citation>
    <scope>NUCLEOTIDE SEQUENCE [LARGE SCALE GENOMIC DNA]</scope>
    <source>
        <strain evidence="1">GMP-LS</strain>
    </source>
</reference>
<gene>
    <name evidence="1" type="ORF">RRF57_009588</name>
</gene>
<dbReference type="EMBL" id="JAWHQM010000036">
    <property type="protein sequence ID" value="KAK5633874.1"/>
    <property type="molecule type" value="Genomic_DNA"/>
</dbReference>
<sequence>MSSSTARRRLLGPCGGAGIRLRIFKRWSRFPLLFPPPFALCGRGRRRILIGGKGVWPMGGVGKVDGGCSRGCADMGGGVLNID</sequence>
<organism evidence="1 2">
    <name type="scientific">Xylaria bambusicola</name>
    <dbReference type="NCBI Taxonomy" id="326684"/>
    <lineage>
        <taxon>Eukaryota</taxon>
        <taxon>Fungi</taxon>
        <taxon>Dikarya</taxon>
        <taxon>Ascomycota</taxon>
        <taxon>Pezizomycotina</taxon>
        <taxon>Sordariomycetes</taxon>
        <taxon>Xylariomycetidae</taxon>
        <taxon>Xylariales</taxon>
        <taxon>Xylariaceae</taxon>
        <taxon>Xylaria</taxon>
    </lineage>
</organism>
<accession>A0AAN7V2S5</accession>
<dbReference type="AlphaFoldDB" id="A0AAN7V2S5"/>
<protein>
    <submittedName>
        <fullName evidence="1">Uncharacterized protein</fullName>
    </submittedName>
</protein>
<comment type="caution">
    <text evidence="1">The sequence shown here is derived from an EMBL/GenBank/DDBJ whole genome shotgun (WGS) entry which is preliminary data.</text>
</comment>
<evidence type="ECO:0000313" key="1">
    <source>
        <dbReference type="EMBL" id="KAK5633874.1"/>
    </source>
</evidence>